<comment type="caution">
    <text evidence="3">The sequence shown here is derived from an EMBL/GenBank/DDBJ whole genome shotgun (WGS) entry which is preliminary data.</text>
</comment>
<evidence type="ECO:0000256" key="1">
    <source>
        <dbReference type="SAM" id="MobiDB-lite"/>
    </source>
</evidence>
<feature type="transmembrane region" description="Helical" evidence="2">
    <location>
        <begin position="383"/>
        <end position="401"/>
    </location>
</feature>
<evidence type="ECO:0000313" key="3">
    <source>
        <dbReference type="EMBL" id="RLY94942.1"/>
    </source>
</evidence>
<proteinExistence type="predicted"/>
<keyword evidence="4" id="KW-1185">Reference proteome</keyword>
<organism evidence="3 4">
    <name type="scientific">Kocuria tytonicola</name>
    <dbReference type="NCBI Taxonomy" id="2055946"/>
    <lineage>
        <taxon>Bacteria</taxon>
        <taxon>Bacillati</taxon>
        <taxon>Actinomycetota</taxon>
        <taxon>Actinomycetes</taxon>
        <taxon>Micrococcales</taxon>
        <taxon>Micrococcaceae</taxon>
        <taxon>Kocuria</taxon>
    </lineage>
</organism>
<sequence>MTDYALNDRGSLDVVTENFYDAEIMRVFGGLSAGRAQSWDGMATLVPEPDNPFDPRTVSVRVGENKVAHLPSEDAHRYWHPLARVIASGYKPVVPLHLEAELLRQDGQAEVAARAVIDIAPPDLLFPLNTAPAQAAVLPQGSSIKVLDEQDFAEYLHSIVPASGEGRVILTLEVNKVRNSHGVTVDTVDVLYERKQVGRLSTQMSQQFIPIINHAFEHDLLTAVWGTIRGSSFEVSMTLQAARAAEVPAQWFTELPNDVPELLPDAEEFEVPPAYVAVESDRGRNARKWRRGFSAAHPETPASASGSSSAAARGFAARLRGDAGRTEAPRAATATALDDAAPVRGGGSPTGAAPVPERTGEVQSGAPAPGGAVSRLVSGLRPVVTALLVLTVVLVLLGIIMLGVEPLVTTLVLIVAVATGFMAMYLHRTL</sequence>
<gene>
    <name evidence="3" type="ORF">EAE32_07470</name>
</gene>
<accession>A0A3L9LFJ1</accession>
<feature type="transmembrane region" description="Helical" evidence="2">
    <location>
        <begin position="407"/>
        <end position="426"/>
    </location>
</feature>
<keyword evidence="2" id="KW-0812">Transmembrane</keyword>
<dbReference type="RefSeq" id="WP_121864635.1">
    <property type="nucleotide sequence ID" value="NZ_RDEX01000001.1"/>
</dbReference>
<feature type="compositionally biased region" description="Low complexity" evidence="1">
    <location>
        <begin position="329"/>
        <end position="342"/>
    </location>
</feature>
<protein>
    <submittedName>
        <fullName evidence="3">Uncharacterized protein</fullName>
    </submittedName>
</protein>
<dbReference type="Proteomes" id="UP000277871">
    <property type="component" value="Unassembled WGS sequence"/>
</dbReference>
<keyword evidence="2" id="KW-0472">Membrane</keyword>
<reference evidence="3 4" key="1">
    <citation type="submission" date="2018-10" db="EMBL/GenBank/DDBJ databases">
        <title>Kocuria tytonicola, new bacteria from the preen glands of American barn owls (Tyto furcata).</title>
        <authorList>
            <person name="Braun M.S."/>
            <person name="Wang E."/>
            <person name="Zimmermann S."/>
            <person name="Boutin S."/>
            <person name="Wagner H."/>
            <person name="Wink M."/>
        </authorList>
    </citation>
    <scope>NUCLEOTIDE SEQUENCE [LARGE SCALE GENOMIC DNA]</scope>
    <source>
        <strain evidence="3 4">473</strain>
    </source>
</reference>
<evidence type="ECO:0000313" key="4">
    <source>
        <dbReference type="Proteomes" id="UP000277871"/>
    </source>
</evidence>
<feature type="region of interest" description="Disordered" evidence="1">
    <location>
        <begin position="321"/>
        <end position="368"/>
    </location>
</feature>
<keyword evidence="2" id="KW-1133">Transmembrane helix</keyword>
<dbReference type="EMBL" id="RDEX01000001">
    <property type="protein sequence ID" value="RLY94942.1"/>
    <property type="molecule type" value="Genomic_DNA"/>
</dbReference>
<dbReference type="AlphaFoldDB" id="A0A3L9LFJ1"/>
<evidence type="ECO:0000256" key="2">
    <source>
        <dbReference type="SAM" id="Phobius"/>
    </source>
</evidence>
<name>A0A3L9LFJ1_9MICC</name>